<dbReference type="EMBL" id="STGY01000030">
    <property type="protein sequence ID" value="THV42076.1"/>
    <property type="molecule type" value="Genomic_DNA"/>
</dbReference>
<keyword evidence="8 9" id="KW-0472">Membrane</keyword>
<organism evidence="11 12">
    <name type="scientific">Glycomyces buryatensis</name>
    <dbReference type="NCBI Taxonomy" id="2570927"/>
    <lineage>
        <taxon>Bacteria</taxon>
        <taxon>Bacillati</taxon>
        <taxon>Actinomycetota</taxon>
        <taxon>Actinomycetes</taxon>
        <taxon>Glycomycetales</taxon>
        <taxon>Glycomycetaceae</taxon>
        <taxon>Glycomyces</taxon>
    </lineage>
</organism>
<comment type="similarity">
    <text evidence="3 9">Belongs to the CobD/CbiB family.</text>
</comment>
<dbReference type="NCBIfam" id="NF002276">
    <property type="entry name" value="PRK01209.1-4"/>
    <property type="match status" value="1"/>
</dbReference>
<dbReference type="InterPro" id="IPR004485">
    <property type="entry name" value="Cobalamin_biosynth_CobD/CbiB"/>
</dbReference>
<gene>
    <name evidence="9" type="primary">cobD</name>
    <name evidence="11" type="ORF">FAB82_08245</name>
</gene>
<dbReference type="PANTHER" id="PTHR34308">
    <property type="entry name" value="COBALAMIN BIOSYNTHESIS PROTEIN CBIB"/>
    <property type="match status" value="1"/>
</dbReference>
<evidence type="ECO:0000313" key="12">
    <source>
        <dbReference type="Proteomes" id="UP000308760"/>
    </source>
</evidence>
<comment type="function">
    <text evidence="9">Converts cobyric acid to cobinamide by the addition of aminopropanol on the F carboxylic group.</text>
</comment>
<reference evidence="12" key="1">
    <citation type="submission" date="2019-04" db="EMBL/GenBank/DDBJ databases">
        <title>Nocardioides xinjiangensis sp. nov.</title>
        <authorList>
            <person name="Liu S."/>
        </authorList>
    </citation>
    <scope>NUCLEOTIDE SEQUENCE [LARGE SCALE GENOMIC DNA]</scope>
    <source>
        <strain evidence="12">18</strain>
    </source>
</reference>
<keyword evidence="6 9" id="KW-0812">Transmembrane</keyword>
<evidence type="ECO:0000256" key="1">
    <source>
        <dbReference type="ARBA" id="ARBA00004651"/>
    </source>
</evidence>
<feature type="region of interest" description="Disordered" evidence="10">
    <location>
        <begin position="368"/>
        <end position="393"/>
    </location>
</feature>
<dbReference type="GO" id="GO:0005886">
    <property type="term" value="C:plasma membrane"/>
    <property type="evidence" value="ECO:0007669"/>
    <property type="project" value="UniProtKB-SubCell"/>
</dbReference>
<comment type="subcellular location">
    <subcellularLocation>
        <location evidence="1 9">Cell membrane</location>
        <topology evidence="1 9">Multi-pass membrane protein</topology>
    </subcellularLocation>
</comment>
<evidence type="ECO:0000256" key="3">
    <source>
        <dbReference type="ARBA" id="ARBA00006263"/>
    </source>
</evidence>
<evidence type="ECO:0000256" key="5">
    <source>
        <dbReference type="ARBA" id="ARBA00022573"/>
    </source>
</evidence>
<evidence type="ECO:0000313" key="11">
    <source>
        <dbReference type="EMBL" id="THV42076.1"/>
    </source>
</evidence>
<dbReference type="RefSeq" id="WP_136534065.1">
    <property type="nucleotide sequence ID" value="NZ_STGY01000030.1"/>
</dbReference>
<dbReference type="Pfam" id="PF03186">
    <property type="entry name" value="CobD_Cbib"/>
    <property type="match status" value="1"/>
</dbReference>
<dbReference type="GO" id="GO:0015420">
    <property type="term" value="F:ABC-type vitamin B12 transporter activity"/>
    <property type="evidence" value="ECO:0007669"/>
    <property type="project" value="UniProtKB-UniRule"/>
</dbReference>
<dbReference type="GO" id="GO:0009236">
    <property type="term" value="P:cobalamin biosynthetic process"/>
    <property type="evidence" value="ECO:0007669"/>
    <property type="project" value="UniProtKB-UniRule"/>
</dbReference>
<dbReference type="PANTHER" id="PTHR34308:SF1">
    <property type="entry name" value="COBALAMIN BIOSYNTHESIS PROTEIN CBIB"/>
    <property type="match status" value="1"/>
</dbReference>
<dbReference type="HAMAP" id="MF_00024">
    <property type="entry name" value="CobD_CbiB"/>
    <property type="match status" value="1"/>
</dbReference>
<reference evidence="11 12" key="2">
    <citation type="submission" date="2019-05" db="EMBL/GenBank/DDBJ databases">
        <title>Glycomyces buryatensis sp. nov.</title>
        <authorList>
            <person name="Nikitina E."/>
        </authorList>
    </citation>
    <scope>NUCLEOTIDE SEQUENCE [LARGE SCALE GENOMIC DNA]</scope>
    <source>
        <strain evidence="11 12">18</strain>
    </source>
</reference>
<evidence type="ECO:0000256" key="6">
    <source>
        <dbReference type="ARBA" id="ARBA00022692"/>
    </source>
</evidence>
<sequence length="393" mass="40271">MSRKAAGKHGGRAAALSSGRAVALGILAGYAADLALGDPRRGHPVAGFGTLAAAMERHTHRDSRAVGTLHTGALVTATAALAGAADRRLAGSTWARTAFTAALVWTVIGGRSLRREAAGIADALERGDLEDARRRLPSLCGRDPSNLSEAELVRAALESVAENTSDAVVAPLFWGAIGGPAGLAGYRAANTLDAMIGHKSPRYRRFGWAAARLDDAANWAPARLAALLTTALAPLVGGSPRRSARVWLRDGGHHPSPNAGQVEAAFAGALDVTLGGGENRYAGHTDSRPALGDGPAPVVADLRRANRLAAAVSAASAIGAAAVAVGVGAARRERRFAAIAIKSGALSTPGSRLAPGSDRTRRGRRFAAYAVKSDSLSTPDSRPARGSDRRCAR</sequence>
<proteinExistence type="inferred from homology"/>
<evidence type="ECO:0000256" key="2">
    <source>
        <dbReference type="ARBA" id="ARBA00004953"/>
    </source>
</evidence>
<dbReference type="GO" id="GO:0048472">
    <property type="term" value="F:threonine-phosphate decarboxylase activity"/>
    <property type="evidence" value="ECO:0007669"/>
    <property type="project" value="InterPro"/>
</dbReference>
<dbReference type="NCBIfam" id="TIGR00380">
    <property type="entry name" value="cobal_cbiB"/>
    <property type="match status" value="1"/>
</dbReference>
<dbReference type="Proteomes" id="UP000308760">
    <property type="component" value="Unassembled WGS sequence"/>
</dbReference>
<dbReference type="OrthoDB" id="9811967at2"/>
<feature type="transmembrane region" description="Helical" evidence="9">
    <location>
        <begin position="308"/>
        <end position="330"/>
    </location>
</feature>
<evidence type="ECO:0000256" key="4">
    <source>
        <dbReference type="ARBA" id="ARBA00022475"/>
    </source>
</evidence>
<name>A0A4V4HSK8_9ACTN</name>
<dbReference type="AlphaFoldDB" id="A0A4V4HSK8"/>
<keyword evidence="12" id="KW-1185">Reference proteome</keyword>
<accession>A0A4V4HSK8</accession>
<evidence type="ECO:0000256" key="10">
    <source>
        <dbReference type="SAM" id="MobiDB-lite"/>
    </source>
</evidence>
<evidence type="ECO:0000256" key="9">
    <source>
        <dbReference type="HAMAP-Rule" id="MF_00024"/>
    </source>
</evidence>
<protein>
    <recommendedName>
        <fullName evidence="9">Cobalamin biosynthesis protein CobD</fullName>
    </recommendedName>
</protein>
<dbReference type="UniPathway" id="UPA00148"/>
<comment type="caution">
    <text evidence="11">The sequence shown here is derived from an EMBL/GenBank/DDBJ whole genome shotgun (WGS) entry which is preliminary data.</text>
</comment>
<feature type="compositionally biased region" description="Basic and acidic residues" evidence="10">
    <location>
        <begin position="382"/>
        <end position="393"/>
    </location>
</feature>
<keyword evidence="4 9" id="KW-1003">Cell membrane</keyword>
<keyword evidence="7 9" id="KW-1133">Transmembrane helix</keyword>
<evidence type="ECO:0000256" key="7">
    <source>
        <dbReference type="ARBA" id="ARBA00022989"/>
    </source>
</evidence>
<keyword evidence="5 9" id="KW-0169">Cobalamin biosynthesis</keyword>
<comment type="pathway">
    <text evidence="2 9">Cofactor biosynthesis; adenosylcobalamin biosynthesis.</text>
</comment>
<comment type="caution">
    <text evidence="9">Lacks conserved residue(s) required for the propagation of feature annotation.</text>
</comment>
<evidence type="ECO:0000256" key="8">
    <source>
        <dbReference type="ARBA" id="ARBA00023136"/>
    </source>
</evidence>